<dbReference type="Proteomes" id="UP001146453">
    <property type="component" value="Unassembled WGS sequence"/>
</dbReference>
<evidence type="ECO:0008006" key="3">
    <source>
        <dbReference type="Google" id="ProtNLM"/>
    </source>
</evidence>
<evidence type="ECO:0000313" key="2">
    <source>
        <dbReference type="Proteomes" id="UP001146453"/>
    </source>
</evidence>
<evidence type="ECO:0000313" key="1">
    <source>
        <dbReference type="EMBL" id="MCZ9292785.1"/>
    </source>
</evidence>
<dbReference type="RefSeq" id="WP_269952907.1">
    <property type="nucleotide sequence ID" value="NZ_JAKMUR010000028.1"/>
</dbReference>
<accession>A0ABT4RB63</accession>
<name>A0ABT4RB63_9CORY</name>
<keyword evidence="2" id="KW-1185">Reference proteome</keyword>
<dbReference type="EMBL" id="JAKMUR010000028">
    <property type="protein sequence ID" value="MCZ9292785.1"/>
    <property type="molecule type" value="Genomic_DNA"/>
</dbReference>
<proteinExistence type="predicted"/>
<comment type="caution">
    <text evidence="1">The sequence shown here is derived from an EMBL/GenBank/DDBJ whole genome shotgun (WGS) entry which is preliminary data.</text>
</comment>
<sequence>MIFEQPASQAATQSTSTTTSTARFLRSTLRNDLFRIIKKEMEETEDWVSLAGALGACDIHPFRATNEQISSVAREIEKDERLLKAFYHMPQKPVFKKESPEFKNKVEELLRTEDPNTRMDIMVNLLIDVRE</sequence>
<organism evidence="1 2">
    <name type="scientific">Corynebacterium lehmanniae</name>
    <dbReference type="NCBI Taxonomy" id="2913497"/>
    <lineage>
        <taxon>Bacteria</taxon>
        <taxon>Bacillati</taxon>
        <taxon>Actinomycetota</taxon>
        <taxon>Actinomycetes</taxon>
        <taxon>Mycobacteriales</taxon>
        <taxon>Corynebacteriaceae</taxon>
        <taxon>Corynebacterium</taxon>
    </lineage>
</organism>
<gene>
    <name evidence="1" type="ORF">L8U61_11645</name>
</gene>
<reference evidence="1" key="1">
    <citation type="submission" date="2022-02" db="EMBL/GenBank/DDBJ databases">
        <title>Corynebacterium sp. from urogenital microbiome.</title>
        <authorList>
            <person name="Cappelli E.A."/>
            <person name="Ribeiro T.G."/>
            <person name="Peixe L."/>
        </authorList>
    </citation>
    <scope>NUCLEOTIDE SEQUENCE</scope>
    <source>
        <strain evidence="1">C8Ua_144</strain>
    </source>
</reference>
<protein>
    <recommendedName>
        <fullName evidence="3">Death domain-containing protein</fullName>
    </recommendedName>
</protein>